<feature type="compositionally biased region" description="Basic and acidic residues" evidence="3">
    <location>
        <begin position="218"/>
        <end position="228"/>
    </location>
</feature>
<dbReference type="GO" id="GO:0010468">
    <property type="term" value="P:regulation of gene expression"/>
    <property type="evidence" value="ECO:0007669"/>
    <property type="project" value="TreeGrafter"/>
</dbReference>
<evidence type="ECO:0000256" key="3">
    <source>
        <dbReference type="SAM" id="MobiDB-lite"/>
    </source>
</evidence>
<protein>
    <submittedName>
        <fullName evidence="5">Heat shock protein 86 family protein, putative</fullName>
    </submittedName>
</protein>
<gene>
    <name evidence="5" type="ORF">PRELSG_0106600</name>
</gene>
<feature type="coiled-coil region" evidence="2">
    <location>
        <begin position="116"/>
        <end position="143"/>
    </location>
</feature>
<keyword evidence="2" id="KW-0175">Coiled coil</keyword>
<feature type="compositionally biased region" description="Basic and acidic residues" evidence="3">
    <location>
        <begin position="252"/>
        <end position="262"/>
    </location>
</feature>
<proteinExistence type="inferred from homology"/>
<feature type="compositionally biased region" description="Low complexity" evidence="3">
    <location>
        <begin position="170"/>
        <end position="188"/>
    </location>
</feature>
<feature type="region of interest" description="Disordered" evidence="3">
    <location>
        <begin position="144"/>
        <end position="293"/>
    </location>
</feature>
<feature type="compositionally biased region" description="Polar residues" evidence="3">
    <location>
        <begin position="589"/>
        <end position="600"/>
    </location>
</feature>
<dbReference type="EMBL" id="LN835296">
    <property type="protein sequence ID" value="CRG98416.1"/>
    <property type="molecule type" value="Genomic_DNA"/>
</dbReference>
<feature type="compositionally biased region" description="Basic and acidic residues" evidence="3">
    <location>
        <begin position="155"/>
        <end position="169"/>
    </location>
</feature>
<feature type="region of interest" description="Disordered" evidence="3">
    <location>
        <begin position="403"/>
        <end position="600"/>
    </location>
</feature>
<organism evidence="5 6">
    <name type="scientific">Plasmodium relictum</name>
    <dbReference type="NCBI Taxonomy" id="85471"/>
    <lineage>
        <taxon>Eukaryota</taxon>
        <taxon>Sar</taxon>
        <taxon>Alveolata</taxon>
        <taxon>Apicomplexa</taxon>
        <taxon>Aconoidasida</taxon>
        <taxon>Haemosporida</taxon>
        <taxon>Plasmodiidae</taxon>
        <taxon>Plasmodium</taxon>
        <taxon>Plasmodium (Haemamoeba)</taxon>
    </lineage>
</organism>
<dbReference type="RefSeq" id="XP_028531426.1">
    <property type="nucleotide sequence ID" value="XM_028678601.1"/>
</dbReference>
<feature type="compositionally biased region" description="Basic residues" evidence="3">
    <location>
        <begin position="472"/>
        <end position="502"/>
    </location>
</feature>
<reference evidence="5 6" key="1">
    <citation type="submission" date="2015-04" db="EMBL/GenBank/DDBJ databases">
        <authorList>
            <consortium name="Pathogen Informatics"/>
        </authorList>
    </citation>
    <scope>NUCLEOTIDE SEQUENCE [LARGE SCALE GENOMIC DNA]</scope>
    <source>
        <strain evidence="5 6">SGS1</strain>
    </source>
</reference>
<feature type="region of interest" description="Disordered" evidence="3">
    <location>
        <begin position="638"/>
        <end position="657"/>
    </location>
</feature>
<evidence type="ECO:0000313" key="6">
    <source>
        <dbReference type="Proteomes" id="UP000220158"/>
    </source>
</evidence>
<keyword evidence="5" id="KW-0346">Stress response</keyword>
<dbReference type="PANTHER" id="PTHR13087">
    <property type="entry name" value="NF-KAPPA B ACTIVATING PROTEIN"/>
    <property type="match status" value="1"/>
</dbReference>
<evidence type="ECO:0000256" key="1">
    <source>
        <dbReference type="ARBA" id="ARBA00009313"/>
    </source>
</evidence>
<comment type="similarity">
    <text evidence="1">Belongs to the NKAP family.</text>
</comment>
<dbReference type="VEuPathDB" id="PlasmoDB:PRELSG_0106600"/>
<feature type="compositionally biased region" description="Basic residues" evidence="3">
    <location>
        <begin position="512"/>
        <end position="536"/>
    </location>
</feature>
<feature type="compositionally biased region" description="Basic residues" evidence="3">
    <location>
        <begin position="202"/>
        <end position="211"/>
    </location>
</feature>
<dbReference type="Pfam" id="PF06047">
    <property type="entry name" value="Nkap_C"/>
    <property type="match status" value="1"/>
</dbReference>
<dbReference type="AlphaFoldDB" id="A0A1J1H487"/>
<dbReference type="OrthoDB" id="273141at2759"/>
<feature type="coiled-coil region" evidence="2">
    <location>
        <begin position="42"/>
        <end position="69"/>
    </location>
</feature>
<feature type="compositionally biased region" description="Basic residues" evidence="3">
    <location>
        <begin position="544"/>
        <end position="579"/>
    </location>
</feature>
<feature type="compositionally biased region" description="Polar residues" evidence="3">
    <location>
        <begin position="446"/>
        <end position="465"/>
    </location>
</feature>
<dbReference type="InterPro" id="IPR009269">
    <property type="entry name" value="NKAP_C"/>
</dbReference>
<sequence length="838" mass="99668">MKNNELDKKKLPSSSSESEYLRKKKHRMKNINHNMNSIDVSKKNYEKNYIEIKDKLKELKHNNKRENGNSMKYKNYSLKEKEILREDNIRDKKKIPEKFEIKKGSSHNTSDLLVNRKDKQKIREDLRKKLEKYKRENKICDNIYKSSSNDQNSFSDKEASSRSSRRESISKSISQNRSTNTSHSNNSTLRKSERSNSDRSIYKKRKYKSYRKSFSSSSKEDSRDDRNIRTKKRNTNVSSKSVSSSSSSSRNSETESYKKSISNDDTDNSYKKLKRKKKNFYGKDNNNLDDKNRKTKYNFIEKNNNNLHKKFFMHDNNMIYNKGKNFKYLYNNITGEKIEVKYPRIPLGYHTTKESWKNYTKWLQKKNSYRFSLNFDQHKIFRRSSSLSPTTWEKYVNISDDEEKKKEKTEEVDEKIEKKENIQENEKNKLNNEDTNKKLKEHGNNTKEFSLDFSTMSSLSCLETESVNEKKKNTKKHDNKSKRERKNEKKKKKEKIKKHHIDKKNNREYKLRKEKKKKEKKKEKKKKEKKKKKHHKKDDALVKKKDKRNNKSHKKKKSKDSKKYNRKNKSKYKKNRKHSKSIDRDEGNTSDTSEQISTSMTSLSFLNEEYDFLDKNLNSNNKNNKECINEDSCDLIKDNKINKEEEKREDEKENLPKEKTKDCEENIFHKNNSLKIDEGDISNKKDKVEEEAYSYHDKSSDNESIGPKPLDINVKLANKQIDYGMAMMPGEGQAIAQFVQKGKRIPRRGEVGLSAEAIEKFESIGYVMSGSRHKRMNAIRMRKENQVYSAEEQRALAMFNYEERTNRENALINDLKEILRKQNETILNETLNKNKNDN</sequence>
<accession>A0A1J1H487</accession>
<dbReference type="Proteomes" id="UP000220158">
    <property type="component" value="Chromosome 1"/>
</dbReference>
<name>A0A1J1H487_PLARL</name>
<feature type="domain" description="NF-kappa-B-activating protein C-terminal" evidence="4">
    <location>
        <begin position="721"/>
        <end position="820"/>
    </location>
</feature>
<dbReference type="InterPro" id="IPR040466">
    <property type="entry name" value="NKAP"/>
</dbReference>
<feature type="region of interest" description="Disordered" evidence="3">
    <location>
        <begin position="1"/>
        <end position="39"/>
    </location>
</feature>
<dbReference type="GO" id="GO:0003682">
    <property type="term" value="F:chromatin binding"/>
    <property type="evidence" value="ECO:0007669"/>
    <property type="project" value="InterPro"/>
</dbReference>
<dbReference type="KEGG" id="prel:PRELSG_0106600"/>
<feature type="compositionally biased region" description="Basic and acidic residues" evidence="3">
    <location>
        <begin position="190"/>
        <end position="201"/>
    </location>
</feature>
<dbReference type="PANTHER" id="PTHR13087:SF0">
    <property type="entry name" value="NFKB ACTIVATING PROTEIN LIKE"/>
    <property type="match status" value="1"/>
</dbReference>
<keyword evidence="6" id="KW-1185">Reference proteome</keyword>
<evidence type="ECO:0000256" key="2">
    <source>
        <dbReference type="SAM" id="Coils"/>
    </source>
</evidence>
<dbReference type="GO" id="GO:0005634">
    <property type="term" value="C:nucleus"/>
    <property type="evidence" value="ECO:0007669"/>
    <property type="project" value="TreeGrafter"/>
</dbReference>
<feature type="compositionally biased region" description="Basic and acidic residues" evidence="3">
    <location>
        <begin position="1"/>
        <end position="10"/>
    </location>
</feature>
<feature type="compositionally biased region" description="Low complexity" evidence="3">
    <location>
        <begin position="235"/>
        <end position="251"/>
    </location>
</feature>
<feature type="compositionally biased region" description="Basic residues" evidence="3">
    <location>
        <begin position="271"/>
        <end position="280"/>
    </location>
</feature>
<evidence type="ECO:0000313" key="5">
    <source>
        <dbReference type="EMBL" id="CRG98416.1"/>
    </source>
</evidence>
<feature type="compositionally biased region" description="Basic and acidic residues" evidence="3">
    <location>
        <begin position="403"/>
        <end position="445"/>
    </location>
</feature>
<evidence type="ECO:0000259" key="4">
    <source>
        <dbReference type="Pfam" id="PF06047"/>
    </source>
</evidence>
<dbReference type="GeneID" id="39734316"/>